<protein>
    <recommendedName>
        <fullName evidence="10">Magnesium-dependent phosphatase 1</fullName>
        <ecNumber evidence="3">3.1.3.48</ecNumber>
    </recommendedName>
</protein>
<sequence>MSRKPELVVFDLDYTLWPFWVDTHVDPPFRKTSDGTVVDQTGRLIRLYKDVPQVLAEIHKQGILIAAASRTGEVKGANQLLQLFSLDHYFSQKEIYPGCKVNHFQRIQQRSGIPFQKMLFFDDERRNITDVSRLGVTCVLVQDGMSLKILKEALEMFPQ</sequence>
<dbReference type="OrthoDB" id="2865258at2759"/>
<keyword evidence="6" id="KW-0460">Magnesium</keyword>
<keyword evidence="5" id="KW-0378">Hydrolase</keyword>
<evidence type="ECO:0000256" key="1">
    <source>
        <dbReference type="ARBA" id="ARBA00001946"/>
    </source>
</evidence>
<dbReference type="KEGG" id="muo:115458367"/>
<evidence type="ECO:0000256" key="9">
    <source>
        <dbReference type="ARBA" id="ARBA00055318"/>
    </source>
</evidence>
<reference evidence="12" key="1">
    <citation type="submission" date="2025-08" db="UniProtKB">
        <authorList>
            <consortium name="RefSeq"/>
        </authorList>
    </citation>
    <scope>IDENTIFICATION</scope>
</reference>
<dbReference type="PANTHER" id="PTHR17901:SF14">
    <property type="entry name" value="MAGNESIUM-DEPENDENT PHOSPHATASE 1"/>
    <property type="match status" value="1"/>
</dbReference>
<dbReference type="NCBIfam" id="TIGR01681">
    <property type="entry name" value="HAD-SF-IIIC"/>
    <property type="match status" value="1"/>
</dbReference>
<dbReference type="InterPro" id="IPR010033">
    <property type="entry name" value="HAD_SF_ppase_IIIC"/>
</dbReference>
<comment type="similarity">
    <text evidence="2">Belongs to the HAD-like hydrolase superfamily.</text>
</comment>
<organism evidence="11 12">
    <name type="scientific">Microcaecilia unicolor</name>
    <dbReference type="NCBI Taxonomy" id="1415580"/>
    <lineage>
        <taxon>Eukaryota</taxon>
        <taxon>Metazoa</taxon>
        <taxon>Chordata</taxon>
        <taxon>Craniata</taxon>
        <taxon>Vertebrata</taxon>
        <taxon>Euteleostomi</taxon>
        <taxon>Amphibia</taxon>
        <taxon>Gymnophiona</taxon>
        <taxon>Siphonopidae</taxon>
        <taxon>Microcaecilia</taxon>
    </lineage>
</organism>
<dbReference type="AlphaFoldDB" id="A0A6P7WLF6"/>
<dbReference type="FunCoup" id="A0A6P7WLF6">
    <property type="interactions" value="234"/>
</dbReference>
<dbReference type="SUPFAM" id="SSF56784">
    <property type="entry name" value="HAD-like"/>
    <property type="match status" value="1"/>
</dbReference>
<keyword evidence="7" id="KW-0904">Protein phosphatase</keyword>
<dbReference type="InterPro" id="IPR036412">
    <property type="entry name" value="HAD-like_sf"/>
</dbReference>
<dbReference type="NCBIfam" id="TIGR01685">
    <property type="entry name" value="MDP-1"/>
    <property type="match status" value="1"/>
</dbReference>
<dbReference type="EC" id="3.1.3.48" evidence="3"/>
<evidence type="ECO:0000256" key="6">
    <source>
        <dbReference type="ARBA" id="ARBA00022842"/>
    </source>
</evidence>
<evidence type="ECO:0000313" key="11">
    <source>
        <dbReference type="Proteomes" id="UP000515156"/>
    </source>
</evidence>
<evidence type="ECO:0000256" key="2">
    <source>
        <dbReference type="ARBA" id="ARBA00007958"/>
    </source>
</evidence>
<name>A0A6P7WLF6_9AMPH</name>
<evidence type="ECO:0000256" key="4">
    <source>
        <dbReference type="ARBA" id="ARBA00022723"/>
    </source>
</evidence>
<gene>
    <name evidence="12" type="primary">LOC115458367</name>
</gene>
<dbReference type="InterPro" id="IPR035679">
    <property type="entry name" value="MDP-1_euk"/>
</dbReference>
<dbReference type="Proteomes" id="UP000515156">
    <property type="component" value="Chromosome 14"/>
</dbReference>
<dbReference type="FunFam" id="3.40.50.1000:FF:000127">
    <property type="entry name" value="Magnesium-dependent phosphatase 1"/>
    <property type="match status" value="1"/>
</dbReference>
<dbReference type="RefSeq" id="XP_030044137.1">
    <property type="nucleotide sequence ID" value="XM_030188277.1"/>
</dbReference>
<dbReference type="InterPro" id="IPR010036">
    <property type="entry name" value="MDP_1_eu_arc"/>
</dbReference>
<dbReference type="GO" id="GO:0046872">
    <property type="term" value="F:metal ion binding"/>
    <property type="evidence" value="ECO:0007669"/>
    <property type="project" value="UniProtKB-KW"/>
</dbReference>
<keyword evidence="11" id="KW-1185">Reference proteome</keyword>
<dbReference type="GeneID" id="115458367"/>
<dbReference type="SFLD" id="SFLDG01131">
    <property type="entry name" value="C1.5.2:_MDP_Like"/>
    <property type="match status" value="1"/>
</dbReference>
<evidence type="ECO:0000313" key="12">
    <source>
        <dbReference type="RefSeq" id="XP_030044137.1"/>
    </source>
</evidence>
<dbReference type="Pfam" id="PF12689">
    <property type="entry name" value="Acid_PPase"/>
    <property type="match status" value="1"/>
</dbReference>
<proteinExistence type="inferred from homology"/>
<dbReference type="SFLD" id="SFLDS00003">
    <property type="entry name" value="Haloacid_Dehalogenase"/>
    <property type="match status" value="1"/>
</dbReference>
<dbReference type="Gene3D" id="3.40.50.1000">
    <property type="entry name" value="HAD superfamily/HAD-like"/>
    <property type="match status" value="1"/>
</dbReference>
<comment type="catalytic activity">
    <reaction evidence="8">
        <text>O-phospho-L-tyrosyl-[protein] + H2O = L-tyrosyl-[protein] + phosphate</text>
        <dbReference type="Rhea" id="RHEA:10684"/>
        <dbReference type="Rhea" id="RHEA-COMP:10136"/>
        <dbReference type="Rhea" id="RHEA-COMP:20101"/>
        <dbReference type="ChEBI" id="CHEBI:15377"/>
        <dbReference type="ChEBI" id="CHEBI:43474"/>
        <dbReference type="ChEBI" id="CHEBI:46858"/>
        <dbReference type="ChEBI" id="CHEBI:61978"/>
        <dbReference type="EC" id="3.1.3.48"/>
    </reaction>
</comment>
<dbReference type="SFLD" id="SFLDG01129">
    <property type="entry name" value="C1.5:_HAD__Beta-PGM__Phosphata"/>
    <property type="match status" value="1"/>
</dbReference>
<dbReference type="GO" id="GO:0003993">
    <property type="term" value="F:acid phosphatase activity"/>
    <property type="evidence" value="ECO:0007669"/>
    <property type="project" value="TreeGrafter"/>
</dbReference>
<dbReference type="InParanoid" id="A0A6P7WLF6"/>
<evidence type="ECO:0000256" key="10">
    <source>
        <dbReference type="ARBA" id="ARBA00069981"/>
    </source>
</evidence>
<accession>A0A6P7WLF6</accession>
<evidence type="ECO:0000256" key="5">
    <source>
        <dbReference type="ARBA" id="ARBA00022801"/>
    </source>
</evidence>
<dbReference type="CDD" id="cd07501">
    <property type="entry name" value="HAD_MDP-1_like"/>
    <property type="match status" value="1"/>
</dbReference>
<evidence type="ECO:0000256" key="7">
    <source>
        <dbReference type="ARBA" id="ARBA00022912"/>
    </source>
</evidence>
<dbReference type="InterPro" id="IPR023214">
    <property type="entry name" value="HAD_sf"/>
</dbReference>
<dbReference type="GO" id="GO:0004725">
    <property type="term" value="F:protein tyrosine phosphatase activity"/>
    <property type="evidence" value="ECO:0007669"/>
    <property type="project" value="UniProtKB-EC"/>
</dbReference>
<evidence type="ECO:0000256" key="3">
    <source>
        <dbReference type="ARBA" id="ARBA00013064"/>
    </source>
</evidence>
<keyword evidence="4" id="KW-0479">Metal-binding</keyword>
<evidence type="ECO:0000256" key="8">
    <source>
        <dbReference type="ARBA" id="ARBA00051722"/>
    </source>
</evidence>
<comment type="function">
    <text evidence="9">Magnesium-dependent phosphatase which may act as a tyrosine phosphatase.</text>
</comment>
<dbReference type="PANTHER" id="PTHR17901">
    <property type="entry name" value="MAGNESIUM-DEPENDENT PHOSPHATASE 1 MDP1"/>
    <property type="match status" value="1"/>
</dbReference>
<comment type="cofactor">
    <cofactor evidence="1">
        <name>Mg(2+)</name>
        <dbReference type="ChEBI" id="CHEBI:18420"/>
    </cofactor>
</comment>